<dbReference type="PANTHER" id="PTHR43180">
    <property type="entry name" value="3-OXOACYL-(ACYL-CARRIER-PROTEIN) REDUCTASE (AFU_ORTHOLOGUE AFUA_6G11210)"/>
    <property type="match status" value="1"/>
</dbReference>
<gene>
    <name evidence="6" type="ORF">OHA22_43795</name>
</gene>
<dbReference type="GO" id="GO:0016491">
    <property type="term" value="F:oxidoreductase activity"/>
    <property type="evidence" value="ECO:0007669"/>
    <property type="project" value="UniProtKB-KW"/>
</dbReference>
<dbReference type="AlphaFoldDB" id="A0AAU2AB81"/>
<organism evidence="6">
    <name type="scientific">Streptomyces sp. NBC_00093</name>
    <dbReference type="NCBI Taxonomy" id="2975649"/>
    <lineage>
        <taxon>Bacteria</taxon>
        <taxon>Bacillati</taxon>
        <taxon>Actinomycetota</taxon>
        <taxon>Actinomycetes</taxon>
        <taxon>Kitasatosporales</taxon>
        <taxon>Streptomycetaceae</taxon>
        <taxon>Streptomyces</taxon>
    </lineage>
</organism>
<name>A0AAU2AB81_9ACTN</name>
<dbReference type="NCBIfam" id="NF005559">
    <property type="entry name" value="PRK07231.1"/>
    <property type="match status" value="1"/>
</dbReference>
<dbReference type="FunFam" id="3.40.50.720:FF:000084">
    <property type="entry name" value="Short-chain dehydrogenase reductase"/>
    <property type="match status" value="1"/>
</dbReference>
<keyword evidence="2" id="KW-0560">Oxidoreductase</keyword>
<keyword evidence="5" id="KW-0753">Steroid metabolism</keyword>
<dbReference type="SUPFAM" id="SSF51735">
    <property type="entry name" value="NAD(P)-binding Rossmann-fold domains"/>
    <property type="match status" value="1"/>
</dbReference>
<dbReference type="InterPro" id="IPR002347">
    <property type="entry name" value="SDR_fam"/>
</dbReference>
<dbReference type="EMBL" id="CP108222">
    <property type="protein sequence ID" value="WTT21974.1"/>
    <property type="molecule type" value="Genomic_DNA"/>
</dbReference>
<evidence type="ECO:0000256" key="5">
    <source>
        <dbReference type="ARBA" id="ARBA00023221"/>
    </source>
</evidence>
<evidence type="ECO:0000256" key="3">
    <source>
        <dbReference type="ARBA" id="ARBA00023027"/>
    </source>
</evidence>
<dbReference type="Gene3D" id="3.40.50.720">
    <property type="entry name" value="NAD(P)-binding Rossmann-like Domain"/>
    <property type="match status" value="1"/>
</dbReference>
<dbReference type="InterPro" id="IPR036291">
    <property type="entry name" value="NAD(P)-bd_dom_sf"/>
</dbReference>
<keyword evidence="4" id="KW-0443">Lipid metabolism</keyword>
<dbReference type="PRINTS" id="PR00080">
    <property type="entry name" value="SDRFAMILY"/>
</dbReference>
<evidence type="ECO:0000313" key="6">
    <source>
        <dbReference type="EMBL" id="WTT21974.1"/>
    </source>
</evidence>
<evidence type="ECO:0000256" key="4">
    <source>
        <dbReference type="ARBA" id="ARBA00023098"/>
    </source>
</evidence>
<reference evidence="6" key="1">
    <citation type="submission" date="2022-10" db="EMBL/GenBank/DDBJ databases">
        <title>The complete genomes of actinobacterial strains from the NBC collection.</title>
        <authorList>
            <person name="Joergensen T.S."/>
            <person name="Alvarez Arevalo M."/>
            <person name="Sterndorff E.B."/>
            <person name="Faurdal D."/>
            <person name="Vuksanovic O."/>
            <person name="Mourched A.-S."/>
            <person name="Charusanti P."/>
            <person name="Shaw S."/>
            <person name="Blin K."/>
            <person name="Weber T."/>
        </authorList>
    </citation>
    <scope>NUCLEOTIDE SEQUENCE</scope>
    <source>
        <strain evidence="6">NBC_00093</strain>
    </source>
</reference>
<proteinExistence type="inferred from homology"/>
<evidence type="ECO:0000256" key="2">
    <source>
        <dbReference type="ARBA" id="ARBA00023002"/>
    </source>
</evidence>
<accession>A0AAU2AB81</accession>
<dbReference type="PRINTS" id="PR00081">
    <property type="entry name" value="GDHRDH"/>
</dbReference>
<dbReference type="PANTHER" id="PTHR43180:SF28">
    <property type="entry name" value="NAD(P)-BINDING ROSSMANN-FOLD SUPERFAMILY PROTEIN"/>
    <property type="match status" value="1"/>
</dbReference>
<protein>
    <submittedName>
        <fullName evidence="6">SDR family oxidoreductase</fullName>
    </submittedName>
</protein>
<evidence type="ECO:0000256" key="1">
    <source>
        <dbReference type="ARBA" id="ARBA00006484"/>
    </source>
</evidence>
<dbReference type="GO" id="GO:0008202">
    <property type="term" value="P:steroid metabolic process"/>
    <property type="evidence" value="ECO:0007669"/>
    <property type="project" value="UniProtKB-KW"/>
</dbReference>
<sequence length="273" mass="28552">MTEELSERVAIVTGGAAGLGRATVERLLKEGARVVIADVNRELGESLAADLGPNARFRQTDVAVPEQVQGLVSFTVETFGGLHIMVNNAGIAGAMWDSFLEEEFAEFQRIMSVNLLGVMAGTQEAARHMAANGGGSIVNISSIGGVQGGPGVPLYRASKAAVVHFTKCVAIDLAEHDIRVNCIAPGGIPTQLLSSATSTAEITKRIRAQMAAIQPLKRRGTPSDFAEAVTYLCSDRSLHITGTLLTVDGGTTAGLKRIRPETVEAALADTAVS</sequence>
<comment type="similarity">
    <text evidence="1">Belongs to the short-chain dehydrogenases/reductases (SDR) family.</text>
</comment>
<dbReference type="CDD" id="cd05233">
    <property type="entry name" value="SDR_c"/>
    <property type="match status" value="1"/>
</dbReference>
<dbReference type="Pfam" id="PF13561">
    <property type="entry name" value="adh_short_C2"/>
    <property type="match status" value="1"/>
</dbReference>
<keyword evidence="3" id="KW-0520">NAD</keyword>